<protein>
    <recommendedName>
        <fullName evidence="2">DUF6802 domain-containing protein</fullName>
    </recommendedName>
</protein>
<dbReference type="Pfam" id="PF20615">
    <property type="entry name" value="DUF6802"/>
    <property type="match status" value="1"/>
</dbReference>
<evidence type="ECO:0000259" key="2">
    <source>
        <dbReference type="Pfam" id="PF20615"/>
    </source>
</evidence>
<keyword evidence="4" id="KW-1185">Reference proteome</keyword>
<dbReference type="SUPFAM" id="SSF69318">
    <property type="entry name" value="Integrin alpha N-terminal domain"/>
    <property type="match status" value="1"/>
</dbReference>
<dbReference type="EMBL" id="CP014859">
    <property type="protein sequence ID" value="AOS66102.1"/>
    <property type="molecule type" value="Genomic_DNA"/>
</dbReference>
<dbReference type="InterPro" id="IPR046543">
    <property type="entry name" value="DUF6802"/>
</dbReference>
<evidence type="ECO:0000256" key="1">
    <source>
        <dbReference type="SAM" id="MobiDB-lite"/>
    </source>
</evidence>
<organism evidence="3 4">
    <name type="scientific">Actinoalloteichus hymeniacidonis</name>
    <dbReference type="NCBI Taxonomy" id="340345"/>
    <lineage>
        <taxon>Bacteria</taxon>
        <taxon>Bacillati</taxon>
        <taxon>Actinomycetota</taxon>
        <taxon>Actinomycetes</taxon>
        <taxon>Pseudonocardiales</taxon>
        <taxon>Pseudonocardiaceae</taxon>
        <taxon>Actinoalloteichus</taxon>
    </lineage>
</organism>
<accession>A0AAC9HUR3</accession>
<dbReference type="Proteomes" id="UP000095210">
    <property type="component" value="Chromosome"/>
</dbReference>
<dbReference type="InterPro" id="IPR028994">
    <property type="entry name" value="Integrin_alpha_N"/>
</dbReference>
<dbReference type="KEGG" id="ahm:TL08_26670"/>
<evidence type="ECO:0000313" key="3">
    <source>
        <dbReference type="EMBL" id="AOS66102.1"/>
    </source>
</evidence>
<feature type="region of interest" description="Disordered" evidence="1">
    <location>
        <begin position="210"/>
        <end position="254"/>
    </location>
</feature>
<feature type="domain" description="DUF6802" evidence="2">
    <location>
        <begin position="139"/>
        <end position="213"/>
    </location>
</feature>
<reference evidence="4" key="1">
    <citation type="submission" date="2016-03" db="EMBL/GenBank/DDBJ databases">
        <title>Complete genome sequence of the type strain Actinoalloteichus hymeniacidonis DSM 45092.</title>
        <authorList>
            <person name="Schaffert L."/>
            <person name="Albersmeier A."/>
            <person name="Winkler A."/>
            <person name="Kalinowski J."/>
            <person name="Zotchev S."/>
            <person name="Ruckert C."/>
        </authorList>
    </citation>
    <scope>NUCLEOTIDE SEQUENCE [LARGE SCALE GENOMIC DNA]</scope>
    <source>
        <strain evidence="4">HPA177(T) (DSM 45092(T))</strain>
    </source>
</reference>
<dbReference type="AlphaFoldDB" id="A0AAC9HUR3"/>
<name>A0AAC9HUR3_9PSEU</name>
<proteinExistence type="predicted"/>
<sequence length="286" mass="29027">MYIEDADGSADTTASTDTDLKVTVDGEEYSAEANYDIDGDGINESIVMETADGHAVYSDIDGDGDADLLVQLDESGDVTSAAGYDEATGEWTYTDPQDIAGGPGSDSIGDNYDDADYGTPGSDADLDSGGTPLIIETPSGTMETGPATEDIDGDGVPDTAVVAADNGSILIVSDVNGDGEADMVAEFRTDDSVVVSEHAGDGEWIVTESGRLDDEGNFVPDAGYGSDTSNDLSGGPISSAAASDDAAWADEDWGDEATASPVSYDISAAFPATASAGSSDAQAQWG</sequence>
<evidence type="ECO:0000313" key="4">
    <source>
        <dbReference type="Proteomes" id="UP000095210"/>
    </source>
</evidence>
<gene>
    <name evidence="3" type="ORF">TL08_26670</name>
</gene>